<keyword evidence="6 9" id="KW-0012">Acyltransferase</keyword>
<feature type="region of interest" description="Disordered" evidence="7">
    <location>
        <begin position="751"/>
        <end position="778"/>
    </location>
</feature>
<dbReference type="GO" id="GO:0005829">
    <property type="term" value="C:cytosol"/>
    <property type="evidence" value="ECO:0007669"/>
    <property type="project" value="TreeGrafter"/>
</dbReference>
<evidence type="ECO:0000256" key="3">
    <source>
        <dbReference type="ARBA" id="ARBA00022679"/>
    </source>
</evidence>
<keyword evidence="2" id="KW-0813">Transport</keyword>
<dbReference type="AlphaFoldDB" id="A0A1E4RHM3"/>
<dbReference type="GO" id="GO:0009437">
    <property type="term" value="P:carnitine metabolic process"/>
    <property type="evidence" value="ECO:0007669"/>
    <property type="project" value="TreeGrafter"/>
</dbReference>
<sequence length="834" mass="95192">MSSTYKYEQDLPCLPVPSLEATTQRLLCALQPLITPDEYLDLVQEMNEFANDDTILLIQKHLEAVYESNPELTCYLSSINDETNPGIYGELRGDILPRNPYLILEEDPYSKTINPPNQAQRAASLINSSLKFIVSLRNETLKPDLTPKNNTPLTMNCYRNLFGTTRVPGESKSQINSISIKKSPLYNESRHIIVICNNQFYQLEVLTRIEDQTNNSNHNIWFNDFELSVILNSIIEESDKVDNIDSINNSIGSITTQSYSQWKIGRLELQKASKGNLEIIDNALFVVILDNKNSPTDDQLKTSVISHGTSTLKQGTNIQIGSCTSRWYDKLQIIVTSNSVAGVVWESTSMDSTAILRFLSDIYTDLILKLARNINGSEYTLFDNNVEFVLSKIDKPNKIQLLFKKTPELQNLIHLSETRLADIISQHEYKTLNLKLDTHIVNNIGISIDSFLQICFQISNYTLYGKMANTLEPITTRKFKDSRTELIPIQNEKIFNLCKQYITRSNRESLWDMFLECCRDHGQQYHDAMLGKGFERHFTSILHILNNHEIVDYLNKINNNLTPLNLKNINEISLLLNPFVDRITKPELLISNCGNPALHLFGIPPAIDQGFGIGYIIHKDKVQITILSKHRQTDRFLDTFTRITNDIRNIFKSKLNIFVNLSTDSSARKNELQKLRRESEWKNINKDLPSTKHPIDLTIDKTTIPLESINMSRTRSLSSSLNSDDYDVLGGYGYFDFGELDLRADNSSVQSFTKSKGHSELSSRTSSSSDLMKIQNIPQNDVKQKLSLSERIRDRLSHSQDTLSQLSLNDPDESSEVFQRPKHQVGRQVKVSKF</sequence>
<dbReference type="GO" id="GO:0004092">
    <property type="term" value="F:carnitine O-acetyltransferase activity"/>
    <property type="evidence" value="ECO:0007669"/>
    <property type="project" value="TreeGrafter"/>
</dbReference>
<dbReference type="PANTHER" id="PTHR22589">
    <property type="entry name" value="CARNITINE O-ACYLTRANSFERASE"/>
    <property type="match status" value="1"/>
</dbReference>
<reference evidence="10" key="1">
    <citation type="submission" date="2016-05" db="EMBL/GenBank/DDBJ databases">
        <title>Comparative genomics of biotechnologically important yeasts.</title>
        <authorList>
            <consortium name="DOE Joint Genome Institute"/>
            <person name="Riley R."/>
            <person name="Haridas S."/>
            <person name="Wolfe K.H."/>
            <person name="Lopes M.R."/>
            <person name="Hittinger C.T."/>
            <person name="Goker M."/>
            <person name="Salamov A."/>
            <person name="Wisecaver J."/>
            <person name="Long T.M."/>
            <person name="Aerts A.L."/>
            <person name="Barry K."/>
            <person name="Choi C."/>
            <person name="Clum A."/>
            <person name="Coughlan A.Y."/>
            <person name="Deshpande S."/>
            <person name="Douglass A.P."/>
            <person name="Hanson S.J."/>
            <person name="Klenk H.-P."/>
            <person name="Labutti K."/>
            <person name="Lapidus A."/>
            <person name="Lindquist E."/>
            <person name="Lipzen A."/>
            <person name="Meier-Kolthoff J.P."/>
            <person name="Ohm R.A."/>
            <person name="Otillar R.P."/>
            <person name="Pangilinan J."/>
            <person name="Peng Y."/>
            <person name="Rokas A."/>
            <person name="Rosa C.A."/>
            <person name="Scheuner C."/>
            <person name="Sibirny A.A."/>
            <person name="Slot J.C."/>
            <person name="Stielow J.B."/>
            <person name="Sun H."/>
            <person name="Kurtzman C.P."/>
            <person name="Blackwell M."/>
            <person name="Grigoriev I.V."/>
            <person name="Jeffries T.W."/>
        </authorList>
    </citation>
    <scope>NUCLEOTIDE SEQUENCE [LARGE SCALE GENOMIC DNA]</scope>
    <source>
        <strain evidence="10">NRRL Y-1933</strain>
    </source>
</reference>
<evidence type="ECO:0000313" key="9">
    <source>
        <dbReference type="EMBL" id="ODV66750.1"/>
    </source>
</evidence>
<accession>A0A1E4RHM3</accession>
<dbReference type="Proteomes" id="UP000095085">
    <property type="component" value="Unassembled WGS sequence"/>
</dbReference>
<evidence type="ECO:0000256" key="2">
    <source>
        <dbReference type="ARBA" id="ARBA00022448"/>
    </source>
</evidence>
<dbReference type="OrthoDB" id="240216at2759"/>
<evidence type="ECO:0000259" key="8">
    <source>
        <dbReference type="Pfam" id="PF00755"/>
    </source>
</evidence>
<gene>
    <name evidence="9" type="ORF">HYPBUDRAFT_110793</name>
</gene>
<feature type="compositionally biased region" description="Polar residues" evidence="7">
    <location>
        <begin position="799"/>
        <end position="808"/>
    </location>
</feature>
<dbReference type="SUPFAM" id="SSF52777">
    <property type="entry name" value="CoA-dependent acyltransferases"/>
    <property type="match status" value="2"/>
</dbReference>
<evidence type="ECO:0000313" key="10">
    <source>
        <dbReference type="Proteomes" id="UP000095085"/>
    </source>
</evidence>
<proteinExistence type="inferred from homology"/>
<dbReference type="RefSeq" id="XP_020075817.1">
    <property type="nucleotide sequence ID" value="XM_020218784.1"/>
</dbReference>
<dbReference type="InterPro" id="IPR039551">
    <property type="entry name" value="Cho/carn_acyl_trans"/>
</dbReference>
<dbReference type="InterPro" id="IPR042572">
    <property type="entry name" value="Carn_acyl_trans_N"/>
</dbReference>
<dbReference type="Gene3D" id="3.30.559.70">
    <property type="entry name" value="Choline/Carnitine o-acyltransferase, domain 2"/>
    <property type="match status" value="1"/>
</dbReference>
<name>A0A1E4RHM3_9ASCO</name>
<keyword evidence="10" id="KW-1185">Reference proteome</keyword>
<comment type="similarity">
    <text evidence="1">Belongs to the carnitine/choline acetyltransferase family.</text>
</comment>
<dbReference type="PANTHER" id="PTHR22589:SF48">
    <property type="entry name" value="CARNITINE O-ACETYLTRANSFERASE YAT2"/>
    <property type="match status" value="1"/>
</dbReference>
<dbReference type="InterPro" id="IPR042231">
    <property type="entry name" value="Cho/carn_acyl_trans_2"/>
</dbReference>
<dbReference type="STRING" id="984485.A0A1E4RHM3"/>
<feature type="domain" description="Choline/carnitine acyltransferase" evidence="8">
    <location>
        <begin position="14"/>
        <end position="641"/>
    </location>
</feature>
<evidence type="ECO:0000256" key="6">
    <source>
        <dbReference type="ARBA" id="ARBA00023315"/>
    </source>
</evidence>
<dbReference type="InterPro" id="IPR023213">
    <property type="entry name" value="CAT-like_dom_sf"/>
</dbReference>
<dbReference type="InterPro" id="IPR000542">
    <property type="entry name" value="Carn_acyl_trans"/>
</dbReference>
<evidence type="ECO:0000256" key="5">
    <source>
        <dbReference type="ARBA" id="ARBA00023098"/>
    </source>
</evidence>
<evidence type="ECO:0000256" key="4">
    <source>
        <dbReference type="ARBA" id="ARBA00022832"/>
    </source>
</evidence>
<dbReference type="EMBL" id="KV454542">
    <property type="protein sequence ID" value="ODV66750.1"/>
    <property type="molecule type" value="Genomic_DNA"/>
</dbReference>
<keyword evidence="4" id="KW-0276">Fatty acid metabolism</keyword>
<evidence type="ECO:0000256" key="1">
    <source>
        <dbReference type="ARBA" id="ARBA00005232"/>
    </source>
</evidence>
<dbReference type="Pfam" id="PF00755">
    <property type="entry name" value="Carn_acyltransf"/>
    <property type="match status" value="1"/>
</dbReference>
<dbReference type="Gene3D" id="1.10.275.20">
    <property type="entry name" value="Choline/Carnitine o-acyltransferase"/>
    <property type="match status" value="1"/>
</dbReference>
<protein>
    <submittedName>
        <fullName evidence="9">CoA-dependent acyltransferase</fullName>
    </submittedName>
</protein>
<feature type="region of interest" description="Disordered" evidence="7">
    <location>
        <begin position="797"/>
        <end position="834"/>
    </location>
</feature>
<dbReference type="GeneID" id="30993334"/>
<dbReference type="GO" id="GO:0006631">
    <property type="term" value="P:fatty acid metabolic process"/>
    <property type="evidence" value="ECO:0007669"/>
    <property type="project" value="UniProtKB-KW"/>
</dbReference>
<keyword evidence="5" id="KW-0443">Lipid metabolism</keyword>
<evidence type="ECO:0000256" key="7">
    <source>
        <dbReference type="SAM" id="MobiDB-lite"/>
    </source>
</evidence>
<keyword evidence="3 9" id="KW-0808">Transferase</keyword>
<feature type="compositionally biased region" description="Low complexity" evidence="7">
    <location>
        <begin position="760"/>
        <end position="769"/>
    </location>
</feature>
<feature type="compositionally biased region" description="Basic residues" evidence="7">
    <location>
        <begin position="820"/>
        <end position="834"/>
    </location>
</feature>
<dbReference type="Gene3D" id="3.30.559.10">
    <property type="entry name" value="Chloramphenicol acetyltransferase-like domain"/>
    <property type="match status" value="1"/>
</dbReference>
<organism evidence="9 10">
    <name type="scientific">Hyphopichia burtonii NRRL Y-1933</name>
    <dbReference type="NCBI Taxonomy" id="984485"/>
    <lineage>
        <taxon>Eukaryota</taxon>
        <taxon>Fungi</taxon>
        <taxon>Dikarya</taxon>
        <taxon>Ascomycota</taxon>
        <taxon>Saccharomycotina</taxon>
        <taxon>Pichiomycetes</taxon>
        <taxon>Debaryomycetaceae</taxon>
        <taxon>Hyphopichia</taxon>
    </lineage>
</organism>